<comment type="caution">
    <text evidence="5">The sequence shown here is derived from an EMBL/GenBank/DDBJ whole genome shotgun (WGS) entry which is preliminary data.</text>
</comment>
<dbReference type="AlphaFoldDB" id="A0A7X6MXG2"/>
<comment type="similarity">
    <text evidence="1">Belongs to the Gfo/Idh/MocA family.</text>
</comment>
<dbReference type="RefSeq" id="WP_168548295.1">
    <property type="nucleotide sequence ID" value="NZ_JAAXPR010000002.1"/>
</dbReference>
<dbReference type="InterPro" id="IPR000683">
    <property type="entry name" value="Gfo/Idh/MocA-like_OxRdtase_N"/>
</dbReference>
<gene>
    <name evidence="5" type="ORF">HF992_01490</name>
</gene>
<dbReference type="SUPFAM" id="SSF51735">
    <property type="entry name" value="NAD(P)-binding Rossmann-fold domains"/>
    <property type="match status" value="1"/>
</dbReference>
<evidence type="ECO:0000313" key="5">
    <source>
        <dbReference type="EMBL" id="NKZ19538.1"/>
    </source>
</evidence>
<dbReference type="EMBL" id="JAAXPR010000002">
    <property type="protein sequence ID" value="NKZ19538.1"/>
    <property type="molecule type" value="Genomic_DNA"/>
</dbReference>
<dbReference type="InterPro" id="IPR050984">
    <property type="entry name" value="Gfo/Idh/MocA_domain"/>
</dbReference>
<evidence type="ECO:0000256" key="1">
    <source>
        <dbReference type="ARBA" id="ARBA00010928"/>
    </source>
</evidence>
<evidence type="ECO:0000256" key="2">
    <source>
        <dbReference type="ARBA" id="ARBA00023002"/>
    </source>
</evidence>
<keyword evidence="2" id="KW-0560">Oxidoreductase</keyword>
<dbReference type="InterPro" id="IPR055170">
    <property type="entry name" value="GFO_IDH_MocA-like_dom"/>
</dbReference>
<feature type="domain" description="Gfo/Idh/MocA-like oxidoreductase N-terminal" evidence="3">
    <location>
        <begin position="5"/>
        <end position="120"/>
    </location>
</feature>
<reference evidence="5 6" key="1">
    <citation type="submission" date="2020-04" db="EMBL/GenBank/DDBJ databases">
        <title>MicrobeNet Type strains.</title>
        <authorList>
            <person name="Nicholson A.C."/>
        </authorList>
    </citation>
    <scope>NUCLEOTIDE SEQUENCE [LARGE SCALE GENOMIC DNA]</scope>
    <source>
        <strain evidence="5 6">CCUG 69612</strain>
    </source>
</reference>
<dbReference type="Gene3D" id="3.30.360.10">
    <property type="entry name" value="Dihydrodipicolinate Reductase, domain 2"/>
    <property type="match status" value="1"/>
</dbReference>
<dbReference type="PANTHER" id="PTHR22604">
    <property type="entry name" value="OXIDOREDUCTASES"/>
    <property type="match status" value="1"/>
</dbReference>
<evidence type="ECO:0000259" key="4">
    <source>
        <dbReference type="Pfam" id="PF22725"/>
    </source>
</evidence>
<evidence type="ECO:0000313" key="6">
    <source>
        <dbReference type="Proteomes" id="UP000522720"/>
    </source>
</evidence>
<evidence type="ECO:0000259" key="3">
    <source>
        <dbReference type="Pfam" id="PF01408"/>
    </source>
</evidence>
<proteinExistence type="inferred from homology"/>
<organism evidence="5 6">
    <name type="scientific">Streptococcus ovuberis</name>
    <dbReference type="NCBI Taxonomy" id="1936207"/>
    <lineage>
        <taxon>Bacteria</taxon>
        <taxon>Bacillati</taxon>
        <taxon>Bacillota</taxon>
        <taxon>Bacilli</taxon>
        <taxon>Lactobacillales</taxon>
        <taxon>Streptococcaceae</taxon>
        <taxon>Streptococcus</taxon>
    </lineage>
</organism>
<name>A0A7X6MXG2_9STRE</name>
<sequence length="322" mass="36838">MGDQFKWGFIGCGWIAEQMALEFEQSENHVIMAVWNRTTKRARTFTERFGGKVYEELDAFLKEPDIDGVYIAVTADKHAEYMRACISYGKPVLCEKPFTVNAKETEEVMVLAKEKRVYVSEAMWTWHNDVAKQVKTWIKRGRLGKVQAVEIAYSLPMIWTYPRPRLIERDLIGGAVMDIGVYALRYAYELFGLPKSLTCQGDLADTGVDLNEEICLDYGDFTAKLMIGINGSRGEHLLIFGEEGTLLVQDFHMAKQAEIYGRQRETYRAKHDLLLLRQADLVAEEIKRGQLQGDLTLDASLEVMELLDECRRQLGVVYPNEE</sequence>
<keyword evidence="6" id="KW-1185">Reference proteome</keyword>
<dbReference type="InterPro" id="IPR036291">
    <property type="entry name" value="NAD(P)-bd_dom_sf"/>
</dbReference>
<dbReference type="PANTHER" id="PTHR22604:SF105">
    <property type="entry name" value="TRANS-1,2-DIHYDROBENZENE-1,2-DIOL DEHYDROGENASE"/>
    <property type="match status" value="1"/>
</dbReference>
<dbReference type="Pfam" id="PF22725">
    <property type="entry name" value="GFO_IDH_MocA_C3"/>
    <property type="match status" value="1"/>
</dbReference>
<dbReference type="Proteomes" id="UP000522720">
    <property type="component" value="Unassembled WGS sequence"/>
</dbReference>
<protein>
    <submittedName>
        <fullName evidence="5">Gfo/Idh/MocA family oxidoreductase</fullName>
    </submittedName>
</protein>
<dbReference type="Pfam" id="PF01408">
    <property type="entry name" value="GFO_IDH_MocA"/>
    <property type="match status" value="1"/>
</dbReference>
<dbReference type="Gene3D" id="3.40.50.720">
    <property type="entry name" value="NAD(P)-binding Rossmann-like Domain"/>
    <property type="match status" value="1"/>
</dbReference>
<feature type="domain" description="GFO/IDH/MocA-like oxidoreductase" evidence="4">
    <location>
        <begin position="132"/>
        <end position="246"/>
    </location>
</feature>
<dbReference type="SUPFAM" id="SSF55347">
    <property type="entry name" value="Glyceraldehyde-3-phosphate dehydrogenase-like, C-terminal domain"/>
    <property type="match status" value="1"/>
</dbReference>
<dbReference type="GO" id="GO:0000166">
    <property type="term" value="F:nucleotide binding"/>
    <property type="evidence" value="ECO:0007669"/>
    <property type="project" value="InterPro"/>
</dbReference>
<dbReference type="GO" id="GO:0016491">
    <property type="term" value="F:oxidoreductase activity"/>
    <property type="evidence" value="ECO:0007669"/>
    <property type="project" value="UniProtKB-KW"/>
</dbReference>
<accession>A0A7X6MXG2</accession>